<keyword evidence="1" id="KW-1133">Transmembrane helix</keyword>
<dbReference type="PANTHER" id="PTHR37464:SF1">
    <property type="entry name" value="BLL2463 PROTEIN"/>
    <property type="match status" value="1"/>
</dbReference>
<keyword evidence="4" id="KW-1185">Reference proteome</keyword>
<keyword evidence="1" id="KW-0472">Membrane</keyword>
<comment type="caution">
    <text evidence="3">The sequence shown here is derived from an EMBL/GenBank/DDBJ whole genome shotgun (WGS) entry which is preliminary data.</text>
</comment>
<name>A0ABV9P5E3_9FLAO</name>
<dbReference type="InterPro" id="IPR011933">
    <property type="entry name" value="Double_TM_dom"/>
</dbReference>
<keyword evidence="1" id="KW-0812">Transmembrane</keyword>
<dbReference type="Pfam" id="PF07584">
    <property type="entry name" value="BatA"/>
    <property type="match status" value="1"/>
</dbReference>
<feature type="domain" description="Aerotolerance regulator N-terminal" evidence="2">
    <location>
        <begin position="1"/>
        <end position="76"/>
    </location>
</feature>
<dbReference type="NCBIfam" id="TIGR02226">
    <property type="entry name" value="two_anch"/>
    <property type="match status" value="1"/>
</dbReference>
<reference evidence="4" key="1">
    <citation type="journal article" date="2019" name="Int. J. Syst. Evol. Microbiol.">
        <title>The Global Catalogue of Microorganisms (GCM) 10K type strain sequencing project: providing services to taxonomists for standard genome sequencing and annotation.</title>
        <authorList>
            <consortium name="The Broad Institute Genomics Platform"/>
            <consortium name="The Broad Institute Genome Sequencing Center for Infectious Disease"/>
            <person name="Wu L."/>
            <person name="Ma J."/>
        </authorList>
    </citation>
    <scope>NUCLEOTIDE SEQUENCE [LARGE SCALE GENOMIC DNA]</scope>
    <source>
        <strain evidence="4">CCUG 50349</strain>
    </source>
</reference>
<dbReference type="InterPro" id="IPR029062">
    <property type="entry name" value="Class_I_gatase-like"/>
</dbReference>
<dbReference type="Proteomes" id="UP001595885">
    <property type="component" value="Unassembled WGS sequence"/>
</dbReference>
<dbReference type="InterPro" id="IPR024163">
    <property type="entry name" value="Aerotolerance_reg_N"/>
</dbReference>
<feature type="transmembrane region" description="Helical" evidence="1">
    <location>
        <begin position="6"/>
        <end position="24"/>
    </location>
</feature>
<gene>
    <name evidence="3" type="ORF">ACFO3U_12385</name>
</gene>
<evidence type="ECO:0000313" key="4">
    <source>
        <dbReference type="Proteomes" id="UP001595885"/>
    </source>
</evidence>
<proteinExistence type="predicted"/>
<sequence length="642" mass="72784">MQFKHPEILYFLFLLVIPIIVHLFQLRRFKKEYFTNVKLLKELQIQTQKSSTIKKWLLLATRLLLLAVLIIAFAQPFFKGKEDNKKNNELVILLDNSFSMQAKGNKGELLKRAVQELIEETPETKTLSLLTSNDVFWDTDIKSIQKELLNLKYSGTPFEIDNLITKVQAKKPNTSIDYVIITDAINVESKKITSLSEVNSLYFMDAIAQNKNNVSIENVTLSQNLDQFYEIKVTLKSFGEQENGIPLSIVNGNKSVGKTIVNFKENEQTVVFTLPKTDLHGYAQIQDKGLNYDNTFYFSIEKPKKIKVTAIGNADKNAFLSKIYTSDEFDVTNYSISEINYSELENQHTIILNELDEIPSSLATNLSDFYAKGGNVIIIPSSTISVDKLNSLTNKIGNTNFTTLQNQEKKITKISFSHPLYQNVFEKKVTNFQYPEVKQSFALASKGLPVLQFEDGSPFLQSTSNQVGSIYTFSAPINKQNSNFQNSPLIVPTFYNMAQTKGNSGKLSHLIGENEVVLIDAITSKDEVVSIQNEEESFIPMQQVLNTKIKLSLGDLPANSGNFAIEKKEQNLKNISFNYTRSESDLGQKNETTFKDFIKVNDISTVFNEIESSRSSKDLWKLFVILALVFLISEMLIQKFVK</sequence>
<evidence type="ECO:0000256" key="1">
    <source>
        <dbReference type="SAM" id="Phobius"/>
    </source>
</evidence>
<feature type="transmembrane region" description="Helical" evidence="1">
    <location>
        <begin position="56"/>
        <end position="78"/>
    </location>
</feature>
<organism evidence="3 4">
    <name type="scientific">Flavobacterium ponti</name>
    <dbReference type="NCBI Taxonomy" id="665133"/>
    <lineage>
        <taxon>Bacteria</taxon>
        <taxon>Pseudomonadati</taxon>
        <taxon>Bacteroidota</taxon>
        <taxon>Flavobacteriia</taxon>
        <taxon>Flavobacteriales</taxon>
        <taxon>Flavobacteriaceae</taxon>
        <taxon>Flavobacterium</taxon>
    </lineage>
</organism>
<accession>A0ABV9P5E3</accession>
<dbReference type="PANTHER" id="PTHR37464">
    <property type="entry name" value="BLL2463 PROTEIN"/>
    <property type="match status" value="1"/>
</dbReference>
<evidence type="ECO:0000313" key="3">
    <source>
        <dbReference type="EMBL" id="MFC4740792.1"/>
    </source>
</evidence>
<dbReference type="EMBL" id="JBHSGW010000027">
    <property type="protein sequence ID" value="MFC4740792.1"/>
    <property type="molecule type" value="Genomic_DNA"/>
</dbReference>
<dbReference type="RefSeq" id="WP_379742871.1">
    <property type="nucleotide sequence ID" value="NZ_JBHSGW010000027.1"/>
</dbReference>
<protein>
    <submittedName>
        <fullName evidence="3">BatA domain-containing protein</fullName>
    </submittedName>
</protein>
<evidence type="ECO:0000259" key="2">
    <source>
        <dbReference type="Pfam" id="PF07584"/>
    </source>
</evidence>
<dbReference type="SUPFAM" id="SSF52317">
    <property type="entry name" value="Class I glutamine amidotransferase-like"/>
    <property type="match status" value="1"/>
</dbReference>